<dbReference type="OrthoDB" id="2641762at2759"/>
<evidence type="ECO:0000313" key="1">
    <source>
        <dbReference type="EMBL" id="KAF9442509.1"/>
    </source>
</evidence>
<evidence type="ECO:0000313" key="2">
    <source>
        <dbReference type="Proteomes" id="UP000807342"/>
    </source>
</evidence>
<dbReference type="Proteomes" id="UP000807342">
    <property type="component" value="Unassembled WGS sequence"/>
</dbReference>
<feature type="non-terminal residue" evidence="1">
    <location>
        <position position="1"/>
    </location>
</feature>
<name>A0A9P6BYC5_9AGAR</name>
<keyword evidence="2" id="KW-1185">Reference proteome</keyword>
<proteinExistence type="predicted"/>
<dbReference type="EMBL" id="MU151619">
    <property type="protein sequence ID" value="KAF9442509.1"/>
    <property type="molecule type" value="Genomic_DNA"/>
</dbReference>
<protein>
    <submittedName>
        <fullName evidence="1">Uncharacterized protein</fullName>
    </submittedName>
</protein>
<reference evidence="1" key="1">
    <citation type="submission" date="2020-11" db="EMBL/GenBank/DDBJ databases">
        <authorList>
            <consortium name="DOE Joint Genome Institute"/>
            <person name="Ahrendt S."/>
            <person name="Riley R."/>
            <person name="Andreopoulos W."/>
            <person name="Labutti K."/>
            <person name="Pangilinan J."/>
            <person name="Ruiz-Duenas F.J."/>
            <person name="Barrasa J.M."/>
            <person name="Sanchez-Garcia M."/>
            <person name="Camarero S."/>
            <person name="Miyauchi S."/>
            <person name="Serrano A."/>
            <person name="Linde D."/>
            <person name="Babiker R."/>
            <person name="Drula E."/>
            <person name="Ayuso-Fernandez I."/>
            <person name="Pacheco R."/>
            <person name="Padilla G."/>
            <person name="Ferreira P."/>
            <person name="Barriuso J."/>
            <person name="Kellner H."/>
            <person name="Castanera R."/>
            <person name="Alfaro M."/>
            <person name="Ramirez L."/>
            <person name="Pisabarro A.G."/>
            <person name="Kuo A."/>
            <person name="Tritt A."/>
            <person name="Lipzen A."/>
            <person name="He G."/>
            <person name="Yan M."/>
            <person name="Ng V."/>
            <person name="Cullen D."/>
            <person name="Martin F."/>
            <person name="Rosso M.-N."/>
            <person name="Henrissat B."/>
            <person name="Hibbett D."/>
            <person name="Martinez A.T."/>
            <person name="Grigoriev I.V."/>
        </authorList>
    </citation>
    <scope>NUCLEOTIDE SEQUENCE</scope>
    <source>
        <strain evidence="1">MF-IS2</strain>
    </source>
</reference>
<accession>A0A9P6BYC5</accession>
<dbReference type="AlphaFoldDB" id="A0A9P6BYC5"/>
<comment type="caution">
    <text evidence="1">The sequence shown here is derived from an EMBL/GenBank/DDBJ whole genome shotgun (WGS) entry which is preliminary data.</text>
</comment>
<sequence>VTLLVIARVLFIRRRHVQLMGWLPLNSIIVRSTVLTTAQELQIPVNNIWALWPYSYALESAWSLAALVSFMENYTAVEAFFYDCSVPIEMIAYLLIIYQVSSGRAWNKQTGQQLTRSLQFNHDGGHTTQTTELETAVSASQAYTSASTVNGPSPQAPLAI</sequence>
<organism evidence="1 2">
    <name type="scientific">Macrolepiota fuliginosa MF-IS2</name>
    <dbReference type="NCBI Taxonomy" id="1400762"/>
    <lineage>
        <taxon>Eukaryota</taxon>
        <taxon>Fungi</taxon>
        <taxon>Dikarya</taxon>
        <taxon>Basidiomycota</taxon>
        <taxon>Agaricomycotina</taxon>
        <taxon>Agaricomycetes</taxon>
        <taxon>Agaricomycetidae</taxon>
        <taxon>Agaricales</taxon>
        <taxon>Agaricineae</taxon>
        <taxon>Agaricaceae</taxon>
        <taxon>Macrolepiota</taxon>
    </lineage>
</organism>
<gene>
    <name evidence="1" type="ORF">P691DRAFT_681370</name>
</gene>